<organism evidence="2 3">
    <name type="scientific">Pisolithus tinctorius Marx 270</name>
    <dbReference type="NCBI Taxonomy" id="870435"/>
    <lineage>
        <taxon>Eukaryota</taxon>
        <taxon>Fungi</taxon>
        <taxon>Dikarya</taxon>
        <taxon>Basidiomycota</taxon>
        <taxon>Agaricomycotina</taxon>
        <taxon>Agaricomycetes</taxon>
        <taxon>Agaricomycetidae</taxon>
        <taxon>Boletales</taxon>
        <taxon>Sclerodermatineae</taxon>
        <taxon>Pisolithaceae</taxon>
        <taxon>Pisolithus</taxon>
    </lineage>
</organism>
<feature type="region of interest" description="Disordered" evidence="1">
    <location>
        <begin position="113"/>
        <end position="142"/>
    </location>
</feature>
<feature type="compositionally biased region" description="Low complexity" evidence="1">
    <location>
        <begin position="132"/>
        <end position="142"/>
    </location>
</feature>
<dbReference type="AlphaFoldDB" id="A0A0C3NM68"/>
<evidence type="ECO:0000313" key="2">
    <source>
        <dbReference type="EMBL" id="KIN96725.1"/>
    </source>
</evidence>
<dbReference type="InParanoid" id="A0A0C3NM68"/>
<accession>A0A0C3NM68</accession>
<reference evidence="2 3" key="1">
    <citation type="submission" date="2014-04" db="EMBL/GenBank/DDBJ databases">
        <authorList>
            <consortium name="DOE Joint Genome Institute"/>
            <person name="Kuo A."/>
            <person name="Kohler A."/>
            <person name="Costa M.D."/>
            <person name="Nagy L.G."/>
            <person name="Floudas D."/>
            <person name="Copeland A."/>
            <person name="Barry K.W."/>
            <person name="Cichocki N."/>
            <person name="Veneault-Fourrey C."/>
            <person name="LaButti K."/>
            <person name="Lindquist E.A."/>
            <person name="Lipzen A."/>
            <person name="Lundell T."/>
            <person name="Morin E."/>
            <person name="Murat C."/>
            <person name="Sun H."/>
            <person name="Tunlid A."/>
            <person name="Henrissat B."/>
            <person name="Grigoriev I.V."/>
            <person name="Hibbett D.S."/>
            <person name="Martin F."/>
            <person name="Nordberg H.P."/>
            <person name="Cantor M.N."/>
            <person name="Hua S.X."/>
        </authorList>
    </citation>
    <scope>NUCLEOTIDE SEQUENCE [LARGE SCALE GENOMIC DNA]</scope>
    <source>
        <strain evidence="2 3">Marx 270</strain>
    </source>
</reference>
<dbReference type="Proteomes" id="UP000054217">
    <property type="component" value="Unassembled WGS sequence"/>
</dbReference>
<keyword evidence="3" id="KW-1185">Reference proteome</keyword>
<dbReference type="HOGENOM" id="CLU_1816589_0_0_1"/>
<dbReference type="OrthoDB" id="2712351at2759"/>
<evidence type="ECO:0000313" key="3">
    <source>
        <dbReference type="Proteomes" id="UP000054217"/>
    </source>
</evidence>
<proteinExistence type="predicted"/>
<reference evidence="3" key="2">
    <citation type="submission" date="2015-01" db="EMBL/GenBank/DDBJ databases">
        <title>Evolutionary Origins and Diversification of the Mycorrhizal Mutualists.</title>
        <authorList>
            <consortium name="DOE Joint Genome Institute"/>
            <consortium name="Mycorrhizal Genomics Consortium"/>
            <person name="Kohler A."/>
            <person name="Kuo A."/>
            <person name="Nagy L.G."/>
            <person name="Floudas D."/>
            <person name="Copeland A."/>
            <person name="Barry K.W."/>
            <person name="Cichocki N."/>
            <person name="Veneault-Fourrey C."/>
            <person name="LaButti K."/>
            <person name="Lindquist E.A."/>
            <person name="Lipzen A."/>
            <person name="Lundell T."/>
            <person name="Morin E."/>
            <person name="Murat C."/>
            <person name="Riley R."/>
            <person name="Ohm R."/>
            <person name="Sun H."/>
            <person name="Tunlid A."/>
            <person name="Henrissat B."/>
            <person name="Grigoriev I.V."/>
            <person name="Hibbett D.S."/>
            <person name="Martin F."/>
        </authorList>
    </citation>
    <scope>NUCLEOTIDE SEQUENCE [LARGE SCALE GENOMIC DNA]</scope>
    <source>
        <strain evidence="3">Marx 270</strain>
    </source>
</reference>
<gene>
    <name evidence="2" type="ORF">M404DRAFT_32961</name>
</gene>
<name>A0A0C3NM68_PISTI</name>
<protein>
    <submittedName>
        <fullName evidence="2">Uncharacterized protein</fullName>
    </submittedName>
</protein>
<dbReference type="EMBL" id="KN832041">
    <property type="protein sequence ID" value="KIN96725.1"/>
    <property type="molecule type" value="Genomic_DNA"/>
</dbReference>
<sequence length="142" mass="15435">MATTTLLSAGKRPYEVGGAIRWEQGTSSTDNGLESSKVGFDFGTFYLHLPYSREAGYLQQTMITVQGTTMTTMITPSAGQWLGKIRCAVLWRQGTRSVGSGLDGAKGKWTYVTKHDGGPRGRNSRVNDGLRMSSSDSNMDDD</sequence>
<evidence type="ECO:0000256" key="1">
    <source>
        <dbReference type="SAM" id="MobiDB-lite"/>
    </source>
</evidence>